<evidence type="ECO:0000313" key="11">
    <source>
        <dbReference type="EMBL" id="SOH04533.1"/>
    </source>
</evidence>
<proteinExistence type="inferred from homology"/>
<dbReference type="PIRSF" id="PIRSF000071">
    <property type="entry name" value="Rubredoxin"/>
    <property type="match status" value="1"/>
</dbReference>
<dbReference type="KEGG" id="kst:KSMBR1_2035"/>
<dbReference type="PANTHER" id="PTHR47627">
    <property type="entry name" value="RUBREDOXIN"/>
    <property type="match status" value="1"/>
</dbReference>
<dbReference type="CDD" id="cd00730">
    <property type="entry name" value="rubredoxin"/>
    <property type="match status" value="1"/>
</dbReference>
<feature type="domain" description="Rubredoxin-like" evidence="8">
    <location>
        <begin position="1"/>
        <end position="52"/>
    </location>
</feature>
<dbReference type="NCBIfam" id="NF045768">
    <property type="entry name" value="RubredRD"/>
    <property type="match status" value="1"/>
</dbReference>
<reference evidence="12" key="3">
    <citation type="submission" date="2017-10" db="EMBL/GenBank/DDBJ databases">
        <authorList>
            <person name="Frank J."/>
        </authorList>
    </citation>
    <scope>NUCLEOTIDE SEQUENCE [LARGE SCALE GENOMIC DNA]</scope>
</reference>
<feature type="binding site" evidence="7">
    <location>
        <position position="42"/>
    </location>
    <ligand>
        <name>Fe cation</name>
        <dbReference type="ChEBI" id="CHEBI:24875"/>
    </ligand>
</feature>
<feature type="binding site" evidence="7">
    <location>
        <position position="6"/>
    </location>
    <ligand>
        <name>Fe cation</name>
        <dbReference type="ChEBI" id="CHEBI:24875"/>
    </ligand>
</feature>
<dbReference type="InterPro" id="IPR050526">
    <property type="entry name" value="Rubredoxin_ET"/>
</dbReference>
<name>Q1PV05_KUEST</name>
<reference evidence="11" key="4">
    <citation type="submission" date="2017-10" db="EMBL/GenBank/DDBJ databases">
        <authorList>
            <person name="Banno H."/>
            <person name="Chua N.-H."/>
        </authorList>
    </citation>
    <scope>NUCLEOTIDE SEQUENCE [LARGE SCALE GENOMIC DNA]</scope>
    <source>
        <strain evidence="11">Kuenenia_mbr1_ru-nijmegen</strain>
    </source>
</reference>
<dbReference type="Gene3D" id="2.20.28.10">
    <property type="match status" value="1"/>
</dbReference>
<evidence type="ECO:0000313" key="13">
    <source>
        <dbReference type="Proteomes" id="UP000501926"/>
    </source>
</evidence>
<dbReference type="PANTHER" id="PTHR47627:SF1">
    <property type="entry name" value="RUBREDOXIN-1-RELATED"/>
    <property type="match status" value="1"/>
</dbReference>
<evidence type="ECO:0000313" key="12">
    <source>
        <dbReference type="Proteomes" id="UP000221734"/>
    </source>
</evidence>
<comment type="cofactor">
    <cofactor evidence="6 7">
        <name>Fe(3+)</name>
        <dbReference type="ChEBI" id="CHEBI:29034"/>
    </cofactor>
    <text evidence="6 7">Binds 1 Fe(3+) ion per subunit.</text>
</comment>
<accession>Q1PV05</accession>
<evidence type="ECO:0000256" key="4">
    <source>
        <dbReference type="ARBA" id="ARBA00022982"/>
    </source>
</evidence>
<feature type="binding site" evidence="7">
    <location>
        <position position="39"/>
    </location>
    <ligand>
        <name>Fe cation</name>
        <dbReference type="ChEBI" id="CHEBI:24875"/>
    </ligand>
</feature>
<keyword evidence="4 6" id="KW-0249">Electron transport</keyword>
<dbReference type="SUPFAM" id="SSF57802">
    <property type="entry name" value="Rubredoxin-like"/>
    <property type="match status" value="1"/>
</dbReference>
<dbReference type="InterPro" id="IPR024934">
    <property type="entry name" value="Rubredoxin-like_dom"/>
</dbReference>
<keyword evidence="5 6" id="KW-0408">Iron</keyword>
<reference evidence="9" key="1">
    <citation type="journal article" date="2006" name="Nature">
        <title>Deciphering the evolution and metabolism of an anammox bacterium from a community genome.</title>
        <authorList>
            <person name="Strous M."/>
            <person name="Pelletier E."/>
            <person name="Mangenot S."/>
            <person name="Rattei T."/>
            <person name="Lehner A."/>
            <person name="Taylor M.W."/>
            <person name="Horn M."/>
            <person name="Daims H."/>
            <person name="Bartol-Mavel D."/>
            <person name="Wincker P."/>
            <person name="Barbe V."/>
            <person name="Fonknechten N."/>
            <person name="Vallenet D."/>
            <person name="Segurens B."/>
            <person name="Schenowitz-Truong C."/>
            <person name="Medigue C."/>
            <person name="Collingro A."/>
            <person name="Snel B."/>
            <person name="Dutilh B.E."/>
            <person name="OpDenCamp H.J.M."/>
            <person name="vanDerDrift C."/>
            <person name="Cirpus I."/>
            <person name="vanDePas-Schoonen K.T."/>
            <person name="Harhangi H.R."/>
            <person name="vanNiftrik L."/>
            <person name="Schmid M."/>
            <person name="Keltjens J."/>
            <person name="vanDeVossenberg J."/>
            <person name="Kartal B."/>
            <person name="Meier H."/>
            <person name="Frishman D."/>
            <person name="Huynen M.A."/>
            <person name="Mewes H."/>
            <person name="Weissenbach J."/>
            <person name="Jetten M.S.M."/>
            <person name="Wagner M."/>
            <person name="LePaslier D."/>
        </authorList>
    </citation>
    <scope>NUCLEOTIDE SEQUENCE</scope>
</reference>
<evidence type="ECO:0000313" key="9">
    <source>
        <dbReference type="EMBL" id="CAJ71068.1"/>
    </source>
</evidence>
<organism evidence="9">
    <name type="scientific">Kuenenia stuttgartiensis</name>
    <dbReference type="NCBI Taxonomy" id="174633"/>
    <lineage>
        <taxon>Bacteria</taxon>
        <taxon>Pseudomonadati</taxon>
        <taxon>Planctomycetota</taxon>
        <taxon>Candidatus Brocadiia</taxon>
        <taxon>Candidatus Brocadiales</taxon>
        <taxon>Candidatus Brocadiaceae</taxon>
        <taxon>Candidatus Kuenenia</taxon>
    </lineage>
</organism>
<dbReference type="EMBL" id="CP049055">
    <property type="protein sequence ID" value="QII09513.1"/>
    <property type="molecule type" value="Genomic_DNA"/>
</dbReference>
<dbReference type="AlphaFoldDB" id="Q1PV05"/>
<dbReference type="Pfam" id="PF00301">
    <property type="entry name" value="Rubredoxin"/>
    <property type="match status" value="1"/>
</dbReference>
<dbReference type="PROSITE" id="PS00202">
    <property type="entry name" value="RUBREDOXIN"/>
    <property type="match status" value="1"/>
</dbReference>
<evidence type="ECO:0000256" key="7">
    <source>
        <dbReference type="PIRSR" id="PIRSR000071-1"/>
    </source>
</evidence>
<dbReference type="GO" id="GO:0043448">
    <property type="term" value="P:alkane catabolic process"/>
    <property type="evidence" value="ECO:0007669"/>
    <property type="project" value="TreeGrafter"/>
</dbReference>
<evidence type="ECO:0000256" key="6">
    <source>
        <dbReference type="PIRNR" id="PIRNR000071"/>
    </source>
</evidence>
<keyword evidence="12" id="KW-1185">Reference proteome</keyword>
<reference evidence="10 13" key="5">
    <citation type="submission" date="2020-02" db="EMBL/GenBank/DDBJ databases">
        <title>Newly sequenced genome of strain CSTR1 showed variability in Candidatus Kuenenia stuttgartiensis genomes.</title>
        <authorList>
            <person name="Ding C."/>
            <person name="Adrian L."/>
        </authorList>
    </citation>
    <scope>NUCLEOTIDE SEQUENCE [LARGE SCALE GENOMIC DNA]</scope>
    <source>
        <strain evidence="10 13">CSTR1</strain>
    </source>
</reference>
<dbReference type="EMBL" id="LT934425">
    <property type="protein sequence ID" value="SOH04533.1"/>
    <property type="molecule type" value="Genomic_DNA"/>
</dbReference>
<dbReference type="OrthoDB" id="9758182at2"/>
<keyword evidence="3 6" id="KW-0479">Metal-binding</keyword>
<evidence type="ECO:0000256" key="2">
    <source>
        <dbReference type="ARBA" id="ARBA00022448"/>
    </source>
</evidence>
<dbReference type="Proteomes" id="UP000501926">
    <property type="component" value="Chromosome"/>
</dbReference>
<dbReference type="InterPro" id="IPR018527">
    <property type="entry name" value="Rubredoxin_Fe_BS"/>
</dbReference>
<dbReference type="RefSeq" id="WP_099325238.1">
    <property type="nucleotide sequence ID" value="NZ_CP049055.1"/>
</dbReference>
<evidence type="ECO:0000256" key="1">
    <source>
        <dbReference type="ARBA" id="ARBA00005337"/>
    </source>
</evidence>
<dbReference type="InterPro" id="IPR024935">
    <property type="entry name" value="Rubredoxin_dom"/>
</dbReference>
<dbReference type="FunFam" id="2.20.28.10:FF:000001">
    <property type="entry name" value="Rubredoxin"/>
    <property type="match status" value="1"/>
</dbReference>
<dbReference type="InterPro" id="IPR024922">
    <property type="entry name" value="Rubredoxin"/>
</dbReference>
<dbReference type="PROSITE" id="PS50903">
    <property type="entry name" value="RUBREDOXIN_LIKE"/>
    <property type="match status" value="1"/>
</dbReference>
<dbReference type="Proteomes" id="UP000221734">
    <property type="component" value="Chromosome Kuenenia_stuttgartiensis_MBR1"/>
</dbReference>
<protein>
    <recommendedName>
        <fullName evidence="6">Rubredoxin</fullName>
    </recommendedName>
</protein>
<dbReference type="GO" id="GO:0009055">
    <property type="term" value="F:electron transfer activity"/>
    <property type="evidence" value="ECO:0007669"/>
    <property type="project" value="InterPro"/>
</dbReference>
<comment type="similarity">
    <text evidence="1 6">Belongs to the rubredoxin family.</text>
</comment>
<evidence type="ECO:0000313" key="10">
    <source>
        <dbReference type="EMBL" id="QII09513.1"/>
    </source>
</evidence>
<keyword evidence="2 6" id="KW-0813">Transport</keyword>
<sequence>MERYKCLVCGYIYDPSSGDPDHGIDPGTSFQNLPDDWTCPPCGAPKEQFEQI</sequence>
<feature type="binding site" evidence="7">
    <location>
        <position position="9"/>
    </location>
    <ligand>
        <name>Fe cation</name>
        <dbReference type="ChEBI" id="CHEBI:24875"/>
    </ligand>
</feature>
<gene>
    <name evidence="9" type="primary">rub</name>
    <name evidence="11" type="synonym">rub_2</name>
    <name evidence="10" type="ORF">KsCSTR_01340</name>
    <name evidence="11" type="ORF">KSMBR1_2035</name>
    <name evidence="9" type="ORF">kustc0323</name>
</gene>
<dbReference type="EMBL" id="CT573073">
    <property type="protein sequence ID" value="CAJ71068.1"/>
    <property type="molecule type" value="Genomic_DNA"/>
</dbReference>
<reference evidence="9" key="2">
    <citation type="submission" date="2006-01" db="EMBL/GenBank/DDBJ databases">
        <authorList>
            <person name="Genoscope"/>
        </authorList>
    </citation>
    <scope>NUCLEOTIDE SEQUENCE</scope>
</reference>
<dbReference type="PRINTS" id="PR00163">
    <property type="entry name" value="RUBREDOXIN"/>
</dbReference>
<dbReference type="GO" id="GO:0005506">
    <property type="term" value="F:iron ion binding"/>
    <property type="evidence" value="ECO:0007669"/>
    <property type="project" value="InterPro"/>
</dbReference>
<evidence type="ECO:0000256" key="5">
    <source>
        <dbReference type="ARBA" id="ARBA00023004"/>
    </source>
</evidence>
<evidence type="ECO:0000256" key="3">
    <source>
        <dbReference type="ARBA" id="ARBA00022723"/>
    </source>
</evidence>
<evidence type="ECO:0000259" key="8">
    <source>
        <dbReference type="PROSITE" id="PS50903"/>
    </source>
</evidence>